<gene>
    <name evidence="2" type="ordered locus">Bsph_0505</name>
</gene>
<name>B1HWH4_LYSSC</name>
<feature type="signal peptide" evidence="1">
    <location>
        <begin position="1"/>
        <end position="20"/>
    </location>
</feature>
<keyword evidence="1" id="KW-0732">Signal</keyword>
<dbReference type="EMBL" id="CP000817">
    <property type="protein sequence ID" value="ACA38131.1"/>
    <property type="molecule type" value="Genomic_DNA"/>
</dbReference>
<dbReference type="HOGENOM" id="CLU_2569720_0_0_9"/>
<dbReference type="AlphaFoldDB" id="B1HWH4"/>
<protein>
    <recommendedName>
        <fullName evidence="4">Secreted protein</fullName>
    </recommendedName>
</protein>
<evidence type="ECO:0000313" key="3">
    <source>
        <dbReference type="Proteomes" id="UP000002164"/>
    </source>
</evidence>
<feature type="chain" id="PRO_5039329150" description="Secreted protein" evidence="1">
    <location>
        <begin position="21"/>
        <end position="81"/>
    </location>
</feature>
<dbReference type="Proteomes" id="UP000002164">
    <property type="component" value="Chromosome"/>
</dbReference>
<dbReference type="EnsemblBacteria" id="ACA38131">
    <property type="protein sequence ID" value="ACA38131"/>
    <property type="gene ID" value="Bsph_0505"/>
</dbReference>
<evidence type="ECO:0000313" key="2">
    <source>
        <dbReference type="EMBL" id="ACA38131.1"/>
    </source>
</evidence>
<proteinExistence type="predicted"/>
<accession>B1HWH4</accession>
<sequence length="81" mass="8979">MLFLLFFNSAIFITTSISVAPLPMAFKVSNTFVSVVFAPKGNPITVHIFTSDSRNRSADKLTHVGFTHTDANPYCMASWHN</sequence>
<evidence type="ECO:0000256" key="1">
    <source>
        <dbReference type="SAM" id="SignalP"/>
    </source>
</evidence>
<organism evidence="2 3">
    <name type="scientific">Lysinibacillus sphaericus (strain C3-41)</name>
    <dbReference type="NCBI Taxonomy" id="444177"/>
    <lineage>
        <taxon>Bacteria</taxon>
        <taxon>Bacillati</taxon>
        <taxon>Bacillota</taxon>
        <taxon>Bacilli</taxon>
        <taxon>Bacillales</taxon>
        <taxon>Bacillaceae</taxon>
        <taxon>Lysinibacillus</taxon>
    </lineage>
</organism>
<reference evidence="2 3" key="1">
    <citation type="journal article" date="2008" name="J. Bacteriol.">
        <title>Complete genome sequence of the mosquitocidal bacterium Bacillus sphaericus C3-41 and comparison with those of closely related Bacillus species.</title>
        <authorList>
            <person name="Hu X."/>
            <person name="Fan W."/>
            <person name="Han B."/>
            <person name="Liu H."/>
            <person name="Zheng D."/>
            <person name="Li Q."/>
            <person name="Dong W."/>
            <person name="Yan J."/>
            <person name="Gao M."/>
            <person name="Berry C."/>
            <person name="Yuan Z."/>
        </authorList>
    </citation>
    <scope>NUCLEOTIDE SEQUENCE [LARGE SCALE GENOMIC DNA]</scope>
    <source>
        <strain evidence="2 3">C3-41</strain>
    </source>
</reference>
<dbReference type="KEGG" id="lsp:Bsph_0505"/>
<evidence type="ECO:0008006" key="4">
    <source>
        <dbReference type="Google" id="ProtNLM"/>
    </source>
</evidence>